<dbReference type="RefSeq" id="WP_177205683.1">
    <property type="nucleotide sequence ID" value="NZ_FOJY01000023.1"/>
</dbReference>
<keyword evidence="2" id="KW-0808">Transferase</keyword>
<dbReference type="AlphaFoldDB" id="A0A1I1A9P1"/>
<dbReference type="STRING" id="1120918.SAMN05216249_12323"/>
<gene>
    <name evidence="2" type="ORF">SAMN05216249_12323</name>
</gene>
<reference evidence="2 3" key="1">
    <citation type="submission" date="2016-10" db="EMBL/GenBank/DDBJ databases">
        <authorList>
            <person name="de Groot N.N."/>
        </authorList>
    </citation>
    <scope>NUCLEOTIDE SEQUENCE [LARGE SCALE GENOMIC DNA]</scope>
    <source>
        <strain evidence="2 3">DSM 5522</strain>
    </source>
</reference>
<keyword evidence="2" id="KW-0489">Methyltransferase</keyword>
<dbReference type="Pfam" id="PF08241">
    <property type="entry name" value="Methyltransf_11"/>
    <property type="match status" value="1"/>
</dbReference>
<evidence type="ECO:0000259" key="1">
    <source>
        <dbReference type="Pfam" id="PF08241"/>
    </source>
</evidence>
<keyword evidence="3" id="KW-1185">Reference proteome</keyword>
<dbReference type="InterPro" id="IPR029063">
    <property type="entry name" value="SAM-dependent_MTases_sf"/>
</dbReference>
<dbReference type="GO" id="GO:0008757">
    <property type="term" value="F:S-adenosylmethionine-dependent methyltransferase activity"/>
    <property type="evidence" value="ECO:0007669"/>
    <property type="project" value="InterPro"/>
</dbReference>
<dbReference type="PANTHER" id="PTHR43861">
    <property type="entry name" value="TRANS-ACONITATE 2-METHYLTRANSFERASE-RELATED"/>
    <property type="match status" value="1"/>
</dbReference>
<accession>A0A1I1A9P1</accession>
<sequence>METTMDIQDQINDYWTKGAENYSRIIKDELNSFRVEKWQNRILKNAPKNGKLDILDTGCGPGFFTMILSDLGHNVTGIDGSDGMINEAMANIRERGNEATILKMDCNNLEFLDESFDMVISRNLTHTLQDHVKVYSEWKRVLKKGGILLIFDANWHLTQIKGKLRDQYIEDIKSCIEIYGEDFSGNTDVEEAIKVGEEESRVLGDIIRPDWDLGILKALGYKNVSCERDITKEMWDDKERLIYSTTPMFQIKAEK</sequence>
<dbReference type="GO" id="GO:0032259">
    <property type="term" value="P:methylation"/>
    <property type="evidence" value="ECO:0007669"/>
    <property type="project" value="UniProtKB-KW"/>
</dbReference>
<dbReference type="CDD" id="cd02440">
    <property type="entry name" value="AdoMet_MTases"/>
    <property type="match status" value="1"/>
</dbReference>
<dbReference type="EMBL" id="FOJY01000023">
    <property type="protein sequence ID" value="SFB34701.1"/>
    <property type="molecule type" value="Genomic_DNA"/>
</dbReference>
<name>A0A1I1A9P1_9FIRM</name>
<proteinExistence type="predicted"/>
<dbReference type="InterPro" id="IPR013216">
    <property type="entry name" value="Methyltransf_11"/>
</dbReference>
<dbReference type="SUPFAM" id="SSF53335">
    <property type="entry name" value="S-adenosyl-L-methionine-dependent methyltransferases"/>
    <property type="match status" value="1"/>
</dbReference>
<feature type="domain" description="Methyltransferase type 11" evidence="1">
    <location>
        <begin position="55"/>
        <end position="150"/>
    </location>
</feature>
<evidence type="ECO:0000313" key="2">
    <source>
        <dbReference type="EMBL" id="SFB34701.1"/>
    </source>
</evidence>
<dbReference type="Proteomes" id="UP000198838">
    <property type="component" value="Unassembled WGS sequence"/>
</dbReference>
<dbReference type="Gene3D" id="3.40.50.150">
    <property type="entry name" value="Vaccinia Virus protein VP39"/>
    <property type="match status" value="1"/>
</dbReference>
<keyword evidence="2" id="KW-0830">Ubiquinone</keyword>
<evidence type="ECO:0000313" key="3">
    <source>
        <dbReference type="Proteomes" id="UP000198838"/>
    </source>
</evidence>
<organism evidence="2 3">
    <name type="scientific">Acetitomaculum ruminis DSM 5522</name>
    <dbReference type="NCBI Taxonomy" id="1120918"/>
    <lineage>
        <taxon>Bacteria</taxon>
        <taxon>Bacillati</taxon>
        <taxon>Bacillota</taxon>
        <taxon>Clostridia</taxon>
        <taxon>Lachnospirales</taxon>
        <taxon>Lachnospiraceae</taxon>
        <taxon>Acetitomaculum</taxon>
    </lineage>
</organism>
<protein>
    <submittedName>
        <fullName evidence="2">Ubiquinone/menaquinone biosynthesis C-methylase UbiE</fullName>
    </submittedName>
</protein>